<dbReference type="InterPro" id="IPR039794">
    <property type="entry name" value="Gtb1-like"/>
</dbReference>
<proteinExistence type="predicted"/>
<dbReference type="OrthoDB" id="28322at2759"/>
<feature type="signal peptide" evidence="6">
    <location>
        <begin position="1"/>
        <end position="19"/>
    </location>
</feature>
<dbReference type="AlphaFoldDB" id="J6F0F1"/>
<organism evidence="8 9">
    <name type="scientific">Trichosporon asahii var. asahii (strain ATCC 90039 / CBS 2479 / JCM 2466 / KCTC 7840 / NBRC 103889/ NCYC 2677 / UAMH 7654)</name>
    <name type="common">Yeast</name>
    <dbReference type="NCBI Taxonomy" id="1186058"/>
    <lineage>
        <taxon>Eukaryota</taxon>
        <taxon>Fungi</taxon>
        <taxon>Dikarya</taxon>
        <taxon>Basidiomycota</taxon>
        <taxon>Agaricomycotina</taxon>
        <taxon>Tremellomycetes</taxon>
        <taxon>Trichosporonales</taxon>
        <taxon>Trichosporonaceae</taxon>
        <taxon>Trichosporon</taxon>
    </lineage>
</organism>
<dbReference type="Gene3D" id="4.10.400.10">
    <property type="entry name" value="Low-density Lipoprotein Receptor"/>
    <property type="match status" value="1"/>
</dbReference>
<evidence type="ECO:0000256" key="6">
    <source>
        <dbReference type="SAM" id="SignalP"/>
    </source>
</evidence>
<dbReference type="Gene3D" id="2.70.130.10">
    <property type="entry name" value="Mannose-6-phosphate receptor binding domain"/>
    <property type="match status" value="1"/>
</dbReference>
<feature type="coiled-coil region" evidence="5">
    <location>
        <begin position="152"/>
        <end position="230"/>
    </location>
</feature>
<dbReference type="InterPro" id="IPR009011">
    <property type="entry name" value="Man6P_isomerase_rcpt-bd_dom_sf"/>
</dbReference>
<dbReference type="SUPFAM" id="SSF57424">
    <property type="entry name" value="LDL receptor-like module"/>
    <property type="match status" value="1"/>
</dbReference>
<dbReference type="InterPro" id="IPR028146">
    <property type="entry name" value="PRKCSH_N"/>
</dbReference>
<evidence type="ECO:0000259" key="7">
    <source>
        <dbReference type="PROSITE" id="PS51914"/>
    </source>
</evidence>
<evidence type="ECO:0000256" key="4">
    <source>
        <dbReference type="ARBA" id="ARBA00023157"/>
    </source>
</evidence>
<keyword evidence="5" id="KW-0175">Coiled coil</keyword>
<evidence type="ECO:0000256" key="5">
    <source>
        <dbReference type="SAM" id="Coils"/>
    </source>
</evidence>
<keyword evidence="4" id="KW-1015">Disulfide bond</keyword>
<sequence length="570" mass="62906">MQLAALFGALSALSAVSAGAEIRGLDPALASKYTGADGKFACLDGSGVIPFSAVNDDYCDCADGSDEPGTSACEGRPNAWFYCKNEGHIPGRIRSGRVNDGICDPECCDGSDEWATGACPNRCAEVSKEYRERTEREAKLRKTGGKIRSTYVNFAGKERQRLEDELKSKRAELTEKEAELSAAQAALKRAEDISRDDLEKKKATPLFRSLERHRDAVTKLKEETKSLRSDLESVLAILGELSNNWNPNGQDMAVKAAVVGYRELTGQIPDSASESTEVKQEEGEEPVEGVFITETEEDDETPEAEPLLYALKNPDGAISEWELNHLLREDLEGLLQKDTTATSSDDDDEDSLLYKLEEYIPDSLFEYYDAIRVGLVDFLTSAGILRKREYEVAEDGAHVAKARERSNTAQRAVTDLQSSITSTEQTLDKLTNGEYGPDGEWKKLDGTCISTVAGDYTYELCFFGRATQKSNKDSSSNSLGNFEGWAEGAEKGTLEYYSKQRYRNGAKCWNGPFRSVNVELSCGKENEILSVTEPEKCEYKFKATSPALCWPEGDKVQAQTTEEVQVKDEL</sequence>
<dbReference type="Pfam" id="PF12999">
    <property type="entry name" value="PRKCSH-like"/>
    <property type="match status" value="1"/>
</dbReference>
<keyword evidence="3" id="KW-0256">Endoplasmic reticulum</keyword>
<dbReference type="InterPro" id="IPR036607">
    <property type="entry name" value="PRKCSH"/>
</dbReference>
<dbReference type="Proteomes" id="UP000002748">
    <property type="component" value="Unassembled WGS sequence"/>
</dbReference>
<dbReference type="HOGENOM" id="CLU_016834_2_1_1"/>
<evidence type="ECO:0000256" key="3">
    <source>
        <dbReference type="ARBA" id="ARBA00022824"/>
    </source>
</evidence>
<keyword evidence="2 6" id="KW-0732">Signal</keyword>
<dbReference type="SUPFAM" id="SSF50911">
    <property type="entry name" value="Mannose 6-phosphate receptor domain"/>
    <property type="match status" value="1"/>
</dbReference>
<protein>
    <recommendedName>
        <fullName evidence="1">Glucosidase 2 subunit beta</fullName>
    </recommendedName>
</protein>
<dbReference type="EMBL" id="ALBS01000196">
    <property type="protein sequence ID" value="EJT48612.1"/>
    <property type="molecule type" value="Genomic_DNA"/>
</dbReference>
<name>J6F0F1_TRIAS</name>
<dbReference type="PANTHER" id="PTHR12630">
    <property type="entry name" value="N-LINKED OLIGOSACCHARIDE PROCESSING"/>
    <property type="match status" value="1"/>
</dbReference>
<dbReference type="InterPro" id="IPR044865">
    <property type="entry name" value="MRH_dom"/>
</dbReference>
<dbReference type="GO" id="GO:0006491">
    <property type="term" value="P:N-glycan processing"/>
    <property type="evidence" value="ECO:0007669"/>
    <property type="project" value="TreeGrafter"/>
</dbReference>
<reference evidence="8 9" key="1">
    <citation type="journal article" date="2012" name="Eukaryot. Cell">
        <title>Draft genome sequence of CBS 2479, the standard type strain of Trichosporon asahii.</title>
        <authorList>
            <person name="Yang R.Y."/>
            <person name="Li H.T."/>
            <person name="Zhu H."/>
            <person name="Zhou G.P."/>
            <person name="Wang M."/>
            <person name="Wang L."/>
        </authorList>
    </citation>
    <scope>NUCLEOTIDE SEQUENCE [LARGE SCALE GENOMIC DNA]</scope>
    <source>
        <strain evidence="9">ATCC 90039 / CBS 2479 / JCM 2466 / KCTC 7840 / NCYC 2677 / UAMH 7654</strain>
    </source>
</reference>
<dbReference type="KEGG" id="tasa:A1Q1_02339"/>
<dbReference type="Pfam" id="PF13015">
    <property type="entry name" value="PRKCSH_1"/>
    <property type="match status" value="1"/>
</dbReference>
<accession>J6F0F1</accession>
<dbReference type="GeneID" id="25985853"/>
<dbReference type="PROSITE" id="PS51914">
    <property type="entry name" value="MRH"/>
    <property type="match status" value="1"/>
</dbReference>
<evidence type="ECO:0000256" key="2">
    <source>
        <dbReference type="ARBA" id="ARBA00022729"/>
    </source>
</evidence>
<dbReference type="PANTHER" id="PTHR12630:SF1">
    <property type="entry name" value="GLUCOSIDASE 2 SUBUNIT BETA"/>
    <property type="match status" value="1"/>
</dbReference>
<dbReference type="InterPro" id="IPR036055">
    <property type="entry name" value="LDL_receptor-like_sf"/>
</dbReference>
<dbReference type="RefSeq" id="XP_014180759.1">
    <property type="nucleotide sequence ID" value="XM_014325284.1"/>
</dbReference>
<dbReference type="GO" id="GO:0017177">
    <property type="term" value="C:glucosidase II complex"/>
    <property type="evidence" value="ECO:0007669"/>
    <property type="project" value="TreeGrafter"/>
</dbReference>
<evidence type="ECO:0000313" key="8">
    <source>
        <dbReference type="EMBL" id="EJT48612.1"/>
    </source>
</evidence>
<feature type="domain" description="MRH" evidence="7">
    <location>
        <begin position="446"/>
        <end position="551"/>
    </location>
</feature>
<comment type="caution">
    <text evidence="8">The sequence shown here is derived from an EMBL/GenBank/DDBJ whole genome shotgun (WGS) entry which is preliminary data.</text>
</comment>
<evidence type="ECO:0000313" key="9">
    <source>
        <dbReference type="Proteomes" id="UP000002748"/>
    </source>
</evidence>
<feature type="chain" id="PRO_5003788023" description="Glucosidase 2 subunit beta" evidence="6">
    <location>
        <begin position="20"/>
        <end position="570"/>
    </location>
</feature>
<dbReference type="VEuPathDB" id="FungiDB:A1Q1_02339"/>
<gene>
    <name evidence="8" type="ORF">A1Q1_02339</name>
</gene>
<evidence type="ECO:0000256" key="1">
    <source>
        <dbReference type="ARBA" id="ARBA00022387"/>
    </source>
</evidence>